<organism evidence="2 3">
    <name type="scientific">Umbelopsis ramanniana AG</name>
    <dbReference type="NCBI Taxonomy" id="1314678"/>
    <lineage>
        <taxon>Eukaryota</taxon>
        <taxon>Fungi</taxon>
        <taxon>Fungi incertae sedis</taxon>
        <taxon>Mucoromycota</taxon>
        <taxon>Mucoromycotina</taxon>
        <taxon>Umbelopsidomycetes</taxon>
        <taxon>Umbelopsidales</taxon>
        <taxon>Umbelopsidaceae</taxon>
        <taxon>Umbelopsis</taxon>
    </lineage>
</organism>
<name>A0AAD5EAN8_UMBRA</name>
<dbReference type="SUPFAM" id="SSF52096">
    <property type="entry name" value="ClpP/crotonase"/>
    <property type="match status" value="1"/>
</dbReference>
<evidence type="ECO:0000313" key="3">
    <source>
        <dbReference type="Proteomes" id="UP001206595"/>
    </source>
</evidence>
<accession>A0AAD5EAN8</accession>
<comment type="caution">
    <text evidence="2">The sequence shown here is derived from an EMBL/GenBank/DDBJ whole genome shotgun (WGS) entry which is preliminary data.</text>
</comment>
<reference evidence="2" key="1">
    <citation type="submission" date="2021-06" db="EMBL/GenBank/DDBJ databases">
        <authorList>
            <consortium name="DOE Joint Genome Institute"/>
            <person name="Mondo S.J."/>
            <person name="Amses K.R."/>
            <person name="Simmons D.R."/>
            <person name="Longcore J.E."/>
            <person name="Seto K."/>
            <person name="Alves G.H."/>
            <person name="Bonds A.E."/>
            <person name="Quandt C.A."/>
            <person name="Davis W.J."/>
            <person name="Chang Y."/>
            <person name="Letcher P.M."/>
            <person name="Powell M.J."/>
            <person name="Kuo A."/>
            <person name="Labutti K."/>
            <person name="Pangilinan J."/>
            <person name="Andreopoulos W."/>
            <person name="Tritt A."/>
            <person name="Riley R."/>
            <person name="Hundley H."/>
            <person name="Johnson J."/>
            <person name="Lipzen A."/>
            <person name="Barry K."/>
            <person name="Berbee M.L."/>
            <person name="Buchler N.E."/>
            <person name="Grigoriev I.V."/>
            <person name="Spatafora J.W."/>
            <person name="Stajich J.E."/>
            <person name="James T.Y."/>
        </authorList>
    </citation>
    <scope>NUCLEOTIDE SEQUENCE</scope>
    <source>
        <strain evidence="2">AG</strain>
    </source>
</reference>
<dbReference type="Gene3D" id="3.90.226.10">
    <property type="entry name" value="2-enoyl-CoA Hydratase, Chain A, domain 1"/>
    <property type="match status" value="1"/>
</dbReference>
<dbReference type="GO" id="GO:0016829">
    <property type="term" value="F:lyase activity"/>
    <property type="evidence" value="ECO:0007669"/>
    <property type="project" value="UniProtKB-KW"/>
</dbReference>
<dbReference type="Proteomes" id="UP001206595">
    <property type="component" value="Unassembled WGS sequence"/>
</dbReference>
<proteinExistence type="predicted"/>
<dbReference type="InterPro" id="IPR001753">
    <property type="entry name" value="Enoyl-CoA_hydra/iso"/>
</dbReference>
<protein>
    <submittedName>
        <fullName evidence="2">Uncharacterized protein</fullName>
    </submittedName>
</protein>
<dbReference type="EMBL" id="MU620926">
    <property type="protein sequence ID" value="KAI8578740.1"/>
    <property type="molecule type" value="Genomic_DNA"/>
</dbReference>
<dbReference type="PANTHER" id="PTHR11941:SF27">
    <property type="entry name" value="ETHYLMALONYL-COA DECARBOXYLASE"/>
    <property type="match status" value="1"/>
</dbReference>
<keyword evidence="3" id="KW-1185">Reference proteome</keyword>
<dbReference type="InterPro" id="IPR029045">
    <property type="entry name" value="ClpP/crotonase-like_dom_sf"/>
</dbReference>
<dbReference type="GO" id="GO:0005829">
    <property type="term" value="C:cytosol"/>
    <property type="evidence" value="ECO:0007669"/>
    <property type="project" value="TreeGrafter"/>
</dbReference>
<evidence type="ECO:0000313" key="2">
    <source>
        <dbReference type="EMBL" id="KAI8578740.1"/>
    </source>
</evidence>
<gene>
    <name evidence="2" type="ORF">K450DRAFT_245286</name>
</gene>
<reference evidence="2" key="2">
    <citation type="journal article" date="2022" name="Proc. Natl. Acad. Sci. U.S.A.">
        <title>Diploid-dominant life cycles characterize the early evolution of Fungi.</title>
        <authorList>
            <person name="Amses K.R."/>
            <person name="Simmons D.R."/>
            <person name="Longcore J.E."/>
            <person name="Mondo S.J."/>
            <person name="Seto K."/>
            <person name="Jeronimo G.H."/>
            <person name="Bonds A.E."/>
            <person name="Quandt C.A."/>
            <person name="Davis W.J."/>
            <person name="Chang Y."/>
            <person name="Federici B.A."/>
            <person name="Kuo A."/>
            <person name="LaButti K."/>
            <person name="Pangilinan J."/>
            <person name="Andreopoulos W."/>
            <person name="Tritt A."/>
            <person name="Riley R."/>
            <person name="Hundley H."/>
            <person name="Johnson J."/>
            <person name="Lipzen A."/>
            <person name="Barry K."/>
            <person name="Lang B.F."/>
            <person name="Cuomo C.A."/>
            <person name="Buchler N.E."/>
            <person name="Grigoriev I.V."/>
            <person name="Spatafora J.W."/>
            <person name="Stajich J.E."/>
            <person name="James T.Y."/>
        </authorList>
    </citation>
    <scope>NUCLEOTIDE SEQUENCE</scope>
    <source>
        <strain evidence="2">AG</strain>
    </source>
</reference>
<dbReference type="Pfam" id="PF00378">
    <property type="entry name" value="ECH_1"/>
    <property type="match status" value="2"/>
</dbReference>
<dbReference type="GO" id="GO:0006635">
    <property type="term" value="P:fatty acid beta-oxidation"/>
    <property type="evidence" value="ECO:0007669"/>
    <property type="project" value="TreeGrafter"/>
</dbReference>
<dbReference type="CDD" id="cd06558">
    <property type="entry name" value="crotonase-like"/>
    <property type="match status" value="1"/>
</dbReference>
<dbReference type="PANTHER" id="PTHR11941">
    <property type="entry name" value="ENOYL-COA HYDRATASE-RELATED"/>
    <property type="match status" value="1"/>
</dbReference>
<evidence type="ECO:0000256" key="1">
    <source>
        <dbReference type="ARBA" id="ARBA00023239"/>
    </source>
</evidence>
<dbReference type="AlphaFoldDB" id="A0AAD5EAN8"/>
<dbReference type="RefSeq" id="XP_051443744.1">
    <property type="nucleotide sequence ID" value="XM_051589724.1"/>
</dbReference>
<keyword evidence="1" id="KW-0456">Lyase</keyword>
<sequence>MTEHNWHMMMPFTLLSPYKRNMPLLLLRSKIALPHVRSLVKPYSTLQPTVELFSPRDSLPEIRDKLRGLGQGTIDFVPDYQPGVGLITLNNPTRHNAMSGVMMSQLADLTDKLENEPTDLAGLIVTGAMPAKAFCAGLGKKNGWGWKFSGSWVFLTCLPTDLSTAKEYLLSPVAGVAFGRLMHDTLSRFARLPYITVASLAYPALGGGAEISTACDFRVLAPSSRIQFLQSRMAIAPAWGATHRLIRLIGRSKALKYLASSAPISPELGLHMGLVDHISQDGPDPYSLCLEDSANMLASFVLDPKGNRVSSRALQGIKKLVAHADLGHDDIDYDMEVLSGLWGSEENLKAVLGGGQKSKSSRKES</sequence>
<dbReference type="GeneID" id="75915069"/>